<sequence length="70" mass="7989">MVVKDDELIVSHPHQHYAEGIMRSSSTASSWRHLYRYSVPHVYAHKLSEVDDVNACEFGGGNVVVHRRAR</sequence>
<gene>
    <name evidence="1" type="ORF">GUJ93_ZPchr0004g39336</name>
</gene>
<keyword evidence="2" id="KW-1185">Reference proteome</keyword>
<dbReference type="AlphaFoldDB" id="A0A8J5SJW0"/>
<protein>
    <submittedName>
        <fullName evidence="1">Uncharacterized protein</fullName>
    </submittedName>
</protein>
<reference evidence="1" key="1">
    <citation type="journal article" date="2021" name="bioRxiv">
        <title>Whole Genome Assembly and Annotation of Northern Wild Rice, Zizania palustris L., Supports a Whole Genome Duplication in the Zizania Genus.</title>
        <authorList>
            <person name="Haas M."/>
            <person name="Kono T."/>
            <person name="Macchietto M."/>
            <person name="Millas R."/>
            <person name="McGilp L."/>
            <person name="Shao M."/>
            <person name="Duquette J."/>
            <person name="Hirsch C.N."/>
            <person name="Kimball J."/>
        </authorList>
    </citation>
    <scope>NUCLEOTIDE SEQUENCE</scope>
    <source>
        <tissue evidence="1">Fresh leaf tissue</tissue>
    </source>
</reference>
<evidence type="ECO:0000313" key="1">
    <source>
        <dbReference type="EMBL" id="KAG8065452.1"/>
    </source>
</evidence>
<dbReference type="Proteomes" id="UP000729402">
    <property type="component" value="Unassembled WGS sequence"/>
</dbReference>
<dbReference type="EMBL" id="JAAALK010000285">
    <property type="protein sequence ID" value="KAG8065452.1"/>
    <property type="molecule type" value="Genomic_DNA"/>
</dbReference>
<accession>A0A8J5SJW0</accession>
<name>A0A8J5SJW0_ZIZPA</name>
<organism evidence="1 2">
    <name type="scientific">Zizania palustris</name>
    <name type="common">Northern wild rice</name>
    <dbReference type="NCBI Taxonomy" id="103762"/>
    <lineage>
        <taxon>Eukaryota</taxon>
        <taxon>Viridiplantae</taxon>
        <taxon>Streptophyta</taxon>
        <taxon>Embryophyta</taxon>
        <taxon>Tracheophyta</taxon>
        <taxon>Spermatophyta</taxon>
        <taxon>Magnoliopsida</taxon>
        <taxon>Liliopsida</taxon>
        <taxon>Poales</taxon>
        <taxon>Poaceae</taxon>
        <taxon>BOP clade</taxon>
        <taxon>Oryzoideae</taxon>
        <taxon>Oryzeae</taxon>
        <taxon>Zizaniinae</taxon>
        <taxon>Zizania</taxon>
    </lineage>
</organism>
<evidence type="ECO:0000313" key="2">
    <source>
        <dbReference type="Proteomes" id="UP000729402"/>
    </source>
</evidence>
<proteinExistence type="predicted"/>
<comment type="caution">
    <text evidence="1">The sequence shown here is derived from an EMBL/GenBank/DDBJ whole genome shotgun (WGS) entry which is preliminary data.</text>
</comment>
<reference evidence="1" key="2">
    <citation type="submission" date="2021-02" db="EMBL/GenBank/DDBJ databases">
        <authorList>
            <person name="Kimball J.A."/>
            <person name="Haas M.W."/>
            <person name="Macchietto M."/>
            <person name="Kono T."/>
            <person name="Duquette J."/>
            <person name="Shao M."/>
        </authorList>
    </citation>
    <scope>NUCLEOTIDE SEQUENCE</scope>
    <source>
        <tissue evidence="1">Fresh leaf tissue</tissue>
    </source>
</reference>